<dbReference type="AlphaFoldDB" id="A0A939G9P7"/>
<dbReference type="InterPro" id="IPR036249">
    <property type="entry name" value="Thioredoxin-like_sf"/>
</dbReference>
<evidence type="ECO:0000256" key="1">
    <source>
        <dbReference type="SAM" id="SignalP"/>
    </source>
</evidence>
<gene>
    <name evidence="3" type="ORF">J2I47_00620</name>
</gene>
<protein>
    <submittedName>
        <fullName evidence="3">TlpA family protein disulfide reductase</fullName>
    </submittedName>
</protein>
<evidence type="ECO:0000259" key="2">
    <source>
        <dbReference type="PROSITE" id="PS51352"/>
    </source>
</evidence>
<dbReference type="Proteomes" id="UP000664034">
    <property type="component" value="Unassembled WGS sequence"/>
</dbReference>
<dbReference type="InterPro" id="IPR000866">
    <property type="entry name" value="AhpC/TSA"/>
</dbReference>
<sequence length="467" mass="53700">MNTMPRTLFIVLTLVFSASIGFAQPKKESITTLFNDFQRFYAEKKLDSAYQNAQKLARLNSNVLNKLIHESLTQSFRPSASAEVDKSLAQKLLRRMYTDTSSRSLQQSVYPLYKWVDVMTNLNDSAKIRQIVSGFLVALERSPEEPGNRVDRYALLVYKLLKQNPAYTPLADTLFKHTQARLQHALNSRYFQGEDGIAPQLREGRAYFRYLLAYSNDLKANELIGKNKSIDQEQYRKVASDFSPDETDRQLVSAYFYESVMLFDGERKDDFHQSYANMLLEKGDTLSAIKVLTDIALADPGKINLLKTYYQKLPQSGLPFSAYWTKALNEKLKPAETFSLVSFDKQVFNYEQLKGKWILIDFWGTWCKPCVGELPELQTFYTNVVKNNRKDLIVFTVDCHDASPEVVQAFMQKNNYTFPVVTGDEKLIKQFRVGSYPTKVLITPQGNRMKIPFGVNWTERVNAYTSN</sequence>
<dbReference type="EMBL" id="JAFMYV010000001">
    <property type="protein sequence ID" value="MBO0935037.1"/>
    <property type="molecule type" value="Genomic_DNA"/>
</dbReference>
<reference evidence="3" key="1">
    <citation type="submission" date="2021-03" db="EMBL/GenBank/DDBJ databases">
        <title>Fibrella sp. HMF5335 genome sequencing and assembly.</title>
        <authorList>
            <person name="Kang H."/>
            <person name="Kim H."/>
            <person name="Bae S."/>
            <person name="Joh K."/>
        </authorList>
    </citation>
    <scope>NUCLEOTIDE SEQUENCE</scope>
    <source>
        <strain evidence="3">HMF5335</strain>
    </source>
</reference>
<feature type="chain" id="PRO_5036967498" evidence="1">
    <location>
        <begin position="24"/>
        <end position="467"/>
    </location>
</feature>
<evidence type="ECO:0000313" key="4">
    <source>
        <dbReference type="Proteomes" id="UP000664034"/>
    </source>
</evidence>
<dbReference type="SUPFAM" id="SSF52833">
    <property type="entry name" value="Thioredoxin-like"/>
    <property type="match status" value="1"/>
</dbReference>
<dbReference type="InterPro" id="IPR013766">
    <property type="entry name" value="Thioredoxin_domain"/>
</dbReference>
<dbReference type="PROSITE" id="PS51352">
    <property type="entry name" value="THIOREDOXIN_2"/>
    <property type="match status" value="1"/>
</dbReference>
<dbReference type="InterPro" id="IPR050553">
    <property type="entry name" value="Thioredoxin_ResA/DsbE_sf"/>
</dbReference>
<organism evidence="3 4">
    <name type="scientific">Fibrella rubiginis</name>
    <dbReference type="NCBI Taxonomy" id="2817060"/>
    <lineage>
        <taxon>Bacteria</taxon>
        <taxon>Pseudomonadati</taxon>
        <taxon>Bacteroidota</taxon>
        <taxon>Cytophagia</taxon>
        <taxon>Cytophagales</taxon>
        <taxon>Spirosomataceae</taxon>
        <taxon>Fibrella</taxon>
    </lineage>
</organism>
<keyword evidence="4" id="KW-1185">Reference proteome</keyword>
<keyword evidence="1" id="KW-0732">Signal</keyword>
<comment type="caution">
    <text evidence="3">The sequence shown here is derived from an EMBL/GenBank/DDBJ whole genome shotgun (WGS) entry which is preliminary data.</text>
</comment>
<dbReference type="CDD" id="cd02966">
    <property type="entry name" value="TlpA_like_family"/>
    <property type="match status" value="1"/>
</dbReference>
<accession>A0A939G9P7</accession>
<dbReference type="Pfam" id="PF00578">
    <property type="entry name" value="AhpC-TSA"/>
    <property type="match status" value="1"/>
</dbReference>
<dbReference type="Gene3D" id="3.40.30.10">
    <property type="entry name" value="Glutaredoxin"/>
    <property type="match status" value="1"/>
</dbReference>
<evidence type="ECO:0000313" key="3">
    <source>
        <dbReference type="EMBL" id="MBO0935037.1"/>
    </source>
</evidence>
<dbReference type="PANTHER" id="PTHR42852:SF13">
    <property type="entry name" value="PROTEIN DIPZ"/>
    <property type="match status" value="1"/>
</dbReference>
<feature type="signal peptide" evidence="1">
    <location>
        <begin position="1"/>
        <end position="23"/>
    </location>
</feature>
<dbReference type="GO" id="GO:0016491">
    <property type="term" value="F:oxidoreductase activity"/>
    <property type="evidence" value="ECO:0007669"/>
    <property type="project" value="InterPro"/>
</dbReference>
<dbReference type="RefSeq" id="WP_207362609.1">
    <property type="nucleotide sequence ID" value="NZ_JAFMYV010000001.1"/>
</dbReference>
<dbReference type="PANTHER" id="PTHR42852">
    <property type="entry name" value="THIOL:DISULFIDE INTERCHANGE PROTEIN DSBE"/>
    <property type="match status" value="1"/>
</dbReference>
<name>A0A939G9P7_9BACT</name>
<proteinExistence type="predicted"/>
<feature type="domain" description="Thioredoxin" evidence="2">
    <location>
        <begin position="329"/>
        <end position="467"/>
    </location>
</feature>
<dbReference type="GO" id="GO:0016209">
    <property type="term" value="F:antioxidant activity"/>
    <property type="evidence" value="ECO:0007669"/>
    <property type="project" value="InterPro"/>
</dbReference>